<feature type="region of interest" description="Disordered" evidence="1">
    <location>
        <begin position="56"/>
        <end position="84"/>
    </location>
</feature>
<reference evidence="2" key="1">
    <citation type="submission" date="2023-08" db="EMBL/GenBank/DDBJ databases">
        <authorList>
            <person name="Alioto T."/>
            <person name="Alioto T."/>
            <person name="Gomez Garrido J."/>
        </authorList>
    </citation>
    <scope>NUCLEOTIDE SEQUENCE</scope>
</reference>
<protein>
    <submittedName>
        <fullName evidence="2">Uncharacterized protein</fullName>
    </submittedName>
</protein>
<sequence>MVLTQSRIHVAFLEVKMRLIFSNPLSAFVLLFSVEANSKEGMEIPDYRFQPYTHEEHLHSHSIHQQQLTPLQPVPATGTTPRTK</sequence>
<keyword evidence="3" id="KW-1185">Reference proteome</keyword>
<proteinExistence type="predicted"/>
<evidence type="ECO:0000313" key="3">
    <source>
        <dbReference type="Proteomes" id="UP001162480"/>
    </source>
</evidence>
<dbReference type="AlphaFoldDB" id="A0AA36AXJ5"/>
<gene>
    <name evidence="2" type="ORF">OCTVUL_1B002612</name>
</gene>
<dbReference type="EMBL" id="OX597819">
    <property type="protein sequence ID" value="CAI9724135.1"/>
    <property type="molecule type" value="Genomic_DNA"/>
</dbReference>
<evidence type="ECO:0000256" key="1">
    <source>
        <dbReference type="SAM" id="MobiDB-lite"/>
    </source>
</evidence>
<organism evidence="2 3">
    <name type="scientific">Octopus vulgaris</name>
    <name type="common">Common octopus</name>
    <dbReference type="NCBI Taxonomy" id="6645"/>
    <lineage>
        <taxon>Eukaryota</taxon>
        <taxon>Metazoa</taxon>
        <taxon>Spiralia</taxon>
        <taxon>Lophotrochozoa</taxon>
        <taxon>Mollusca</taxon>
        <taxon>Cephalopoda</taxon>
        <taxon>Coleoidea</taxon>
        <taxon>Octopodiformes</taxon>
        <taxon>Octopoda</taxon>
        <taxon>Incirrata</taxon>
        <taxon>Octopodidae</taxon>
        <taxon>Octopus</taxon>
    </lineage>
</organism>
<accession>A0AA36AXJ5</accession>
<name>A0AA36AXJ5_OCTVU</name>
<evidence type="ECO:0000313" key="2">
    <source>
        <dbReference type="EMBL" id="CAI9724135.1"/>
    </source>
</evidence>
<dbReference type="Proteomes" id="UP001162480">
    <property type="component" value="Chromosome 6"/>
</dbReference>